<dbReference type="InterPro" id="IPR003599">
    <property type="entry name" value="Ig_sub"/>
</dbReference>
<feature type="domain" description="Ig-like" evidence="5">
    <location>
        <begin position="81"/>
        <end position="170"/>
    </location>
</feature>
<reference evidence="6 7" key="1">
    <citation type="submission" date="2024-01" db="EMBL/GenBank/DDBJ databases">
        <title>The genome of the rayed Mediterranean limpet Patella caerulea (Linnaeus, 1758).</title>
        <authorList>
            <person name="Anh-Thu Weber A."/>
            <person name="Halstead-Nussloch G."/>
        </authorList>
    </citation>
    <scope>NUCLEOTIDE SEQUENCE [LARGE SCALE GENOMIC DNA]</scope>
    <source>
        <strain evidence="6">AATW-2023a</strain>
        <tissue evidence="6">Whole specimen</tissue>
    </source>
</reference>
<keyword evidence="2" id="KW-1015">Disulfide bond</keyword>
<keyword evidence="1" id="KW-0677">Repeat</keyword>
<dbReference type="SMART" id="SM00409">
    <property type="entry name" value="IG"/>
    <property type="match status" value="2"/>
</dbReference>
<keyword evidence="4" id="KW-0472">Membrane</keyword>
<organism evidence="6 7">
    <name type="scientific">Patella caerulea</name>
    <name type="common">Rayed Mediterranean limpet</name>
    <dbReference type="NCBI Taxonomy" id="87958"/>
    <lineage>
        <taxon>Eukaryota</taxon>
        <taxon>Metazoa</taxon>
        <taxon>Spiralia</taxon>
        <taxon>Lophotrochozoa</taxon>
        <taxon>Mollusca</taxon>
        <taxon>Gastropoda</taxon>
        <taxon>Patellogastropoda</taxon>
        <taxon>Patelloidea</taxon>
        <taxon>Patellidae</taxon>
        <taxon>Patella</taxon>
    </lineage>
</organism>
<evidence type="ECO:0000256" key="3">
    <source>
        <dbReference type="ARBA" id="ARBA00023319"/>
    </source>
</evidence>
<evidence type="ECO:0000259" key="5">
    <source>
        <dbReference type="PROSITE" id="PS50835"/>
    </source>
</evidence>
<dbReference type="AlphaFoldDB" id="A0AAN8JRR7"/>
<keyword evidence="7" id="KW-1185">Reference proteome</keyword>
<dbReference type="InterPro" id="IPR013783">
    <property type="entry name" value="Ig-like_fold"/>
</dbReference>
<name>A0AAN8JRR7_PATCE</name>
<evidence type="ECO:0000313" key="6">
    <source>
        <dbReference type="EMBL" id="KAK6183752.1"/>
    </source>
</evidence>
<feature type="domain" description="Ig-like" evidence="5">
    <location>
        <begin position="172"/>
        <end position="266"/>
    </location>
</feature>
<dbReference type="InterPro" id="IPR007110">
    <property type="entry name" value="Ig-like_dom"/>
</dbReference>
<keyword evidence="3" id="KW-0393">Immunoglobulin domain</keyword>
<dbReference type="PANTHER" id="PTHR12231:SF253">
    <property type="entry name" value="DPR-INTERACTING PROTEIN ETA, ISOFORM B-RELATED"/>
    <property type="match status" value="1"/>
</dbReference>
<dbReference type="SUPFAM" id="SSF48726">
    <property type="entry name" value="Immunoglobulin"/>
    <property type="match status" value="2"/>
</dbReference>
<dbReference type="EMBL" id="JAZGQO010000006">
    <property type="protein sequence ID" value="KAK6183752.1"/>
    <property type="molecule type" value="Genomic_DNA"/>
</dbReference>
<dbReference type="Proteomes" id="UP001347796">
    <property type="component" value="Unassembled WGS sequence"/>
</dbReference>
<comment type="caution">
    <text evidence="6">The sequence shown here is derived from an EMBL/GenBank/DDBJ whole genome shotgun (WGS) entry which is preliminary data.</text>
</comment>
<accession>A0AAN8JRR7</accession>
<dbReference type="InterPro" id="IPR013098">
    <property type="entry name" value="Ig_I-set"/>
</dbReference>
<evidence type="ECO:0000256" key="4">
    <source>
        <dbReference type="SAM" id="Phobius"/>
    </source>
</evidence>
<gene>
    <name evidence="6" type="ORF">SNE40_006357</name>
</gene>
<evidence type="ECO:0000256" key="1">
    <source>
        <dbReference type="ARBA" id="ARBA00022737"/>
    </source>
</evidence>
<sequence>MITQEVEWLHENISFFTCSKPYGAGICHKNKTVDHSYDFNIEKGITQVKIQSVNRNDYDGTWECKHGSDSGEIAINVTSKPIVTFTGIAENKKNTHIRVDDDVKFECKVTSGQPVQKITIWGSGRESSSNESTSNHTLSIKARCSDHEFRCEASNDYGSAESQMVTLNVSCPLEVKAVDETTVVTNVGSNATLVVRFVGYPEPKIVWKRKIGEMDYKTMNNYRNTPKIFHNNATLTIHNVHMEDSGVYAAEVGENGSTITTQRLFTLVVNEKITSLTNDCGCESIGIGIGIGIAVTLVLVAVMLSVTWIVLRWRKSKGPANIVVGQEEYENVEYTKEKS</sequence>
<dbReference type="PROSITE" id="PS50835">
    <property type="entry name" value="IG_LIKE"/>
    <property type="match status" value="2"/>
</dbReference>
<keyword evidence="4" id="KW-0812">Transmembrane</keyword>
<evidence type="ECO:0000313" key="7">
    <source>
        <dbReference type="Proteomes" id="UP001347796"/>
    </source>
</evidence>
<keyword evidence="4" id="KW-1133">Transmembrane helix</keyword>
<protein>
    <recommendedName>
        <fullName evidence="5">Ig-like domain-containing protein</fullName>
    </recommendedName>
</protein>
<proteinExistence type="predicted"/>
<dbReference type="InterPro" id="IPR051170">
    <property type="entry name" value="Neural/epithelial_adhesion"/>
</dbReference>
<dbReference type="Gene3D" id="2.60.40.10">
    <property type="entry name" value="Immunoglobulins"/>
    <property type="match status" value="2"/>
</dbReference>
<dbReference type="InterPro" id="IPR036179">
    <property type="entry name" value="Ig-like_dom_sf"/>
</dbReference>
<dbReference type="PANTHER" id="PTHR12231">
    <property type="entry name" value="CTX-RELATED TYPE I TRANSMEMBRANE PROTEIN"/>
    <property type="match status" value="1"/>
</dbReference>
<feature type="transmembrane region" description="Helical" evidence="4">
    <location>
        <begin position="285"/>
        <end position="311"/>
    </location>
</feature>
<evidence type="ECO:0000256" key="2">
    <source>
        <dbReference type="ARBA" id="ARBA00023157"/>
    </source>
</evidence>
<dbReference type="Pfam" id="PF07679">
    <property type="entry name" value="I-set"/>
    <property type="match status" value="1"/>
</dbReference>